<evidence type="ECO:0000256" key="2">
    <source>
        <dbReference type="ARBA" id="ARBA00004906"/>
    </source>
</evidence>
<dbReference type="PANTHER" id="PTHR21497:SF24">
    <property type="entry name" value="E3 UBIQUITIN-PROTEIN LIGASE UBR1"/>
    <property type="match status" value="1"/>
</dbReference>
<dbReference type="Pfam" id="PF02207">
    <property type="entry name" value="zf-UBR"/>
    <property type="match status" value="1"/>
</dbReference>
<dbReference type="CDD" id="cd19673">
    <property type="entry name" value="UBR-box_UBR3"/>
    <property type="match status" value="1"/>
</dbReference>
<organism evidence="13">
    <name type="scientific">Hexamita inflata</name>
    <dbReference type="NCBI Taxonomy" id="28002"/>
    <lineage>
        <taxon>Eukaryota</taxon>
        <taxon>Metamonada</taxon>
        <taxon>Diplomonadida</taxon>
        <taxon>Hexamitidae</taxon>
        <taxon>Hexamitinae</taxon>
        <taxon>Hexamita</taxon>
    </lineage>
</organism>
<reference evidence="14 15" key="2">
    <citation type="submission" date="2024-07" db="EMBL/GenBank/DDBJ databases">
        <authorList>
            <person name="Akdeniz Z."/>
        </authorList>
    </citation>
    <scope>NUCLEOTIDE SEQUENCE [LARGE SCALE GENOMIC DNA]</scope>
</reference>
<evidence type="ECO:0000256" key="1">
    <source>
        <dbReference type="ARBA" id="ARBA00000900"/>
    </source>
</evidence>
<dbReference type="GO" id="GO:0008270">
    <property type="term" value="F:zinc ion binding"/>
    <property type="evidence" value="ECO:0007669"/>
    <property type="project" value="UniProtKB-UniRule"/>
</dbReference>
<keyword evidence="5 10" id="KW-0863">Zinc-finger</keyword>
<evidence type="ECO:0000256" key="4">
    <source>
        <dbReference type="ARBA" id="ARBA00022723"/>
    </source>
</evidence>
<dbReference type="GO" id="GO:0016874">
    <property type="term" value="F:ligase activity"/>
    <property type="evidence" value="ECO:0007669"/>
    <property type="project" value="UniProtKB-KW"/>
</dbReference>
<reference evidence="13" key="1">
    <citation type="submission" date="2023-06" db="EMBL/GenBank/DDBJ databases">
        <authorList>
            <person name="Kurt Z."/>
        </authorList>
    </citation>
    <scope>NUCLEOTIDE SEQUENCE</scope>
</reference>
<evidence type="ECO:0000259" key="12">
    <source>
        <dbReference type="PROSITE" id="PS51157"/>
    </source>
</evidence>
<evidence type="ECO:0000256" key="3">
    <source>
        <dbReference type="ARBA" id="ARBA00022679"/>
    </source>
</evidence>
<evidence type="ECO:0000256" key="7">
    <source>
        <dbReference type="ARBA" id="ARBA00022833"/>
    </source>
</evidence>
<keyword evidence="6 10" id="KW-0833">Ubl conjugation pathway</keyword>
<dbReference type="InterPro" id="IPR003126">
    <property type="entry name" value="Znf_UBR"/>
</dbReference>
<dbReference type="GO" id="GO:0005737">
    <property type="term" value="C:cytoplasm"/>
    <property type="evidence" value="ECO:0007669"/>
    <property type="project" value="TreeGrafter"/>
</dbReference>
<dbReference type="Proteomes" id="UP001642409">
    <property type="component" value="Unassembled WGS sequence"/>
</dbReference>
<name>A0AA86UIG9_9EUKA</name>
<comment type="caution">
    <text evidence="13">The sequence shown here is derived from an EMBL/GenBank/DDBJ whole genome shotgun (WGS) entry which is preliminary data.</text>
</comment>
<dbReference type="PROSITE" id="PS51157">
    <property type="entry name" value="ZF_UBR"/>
    <property type="match status" value="1"/>
</dbReference>
<keyword evidence="4 10" id="KW-0479">Metal-binding</keyword>
<feature type="coiled-coil region" evidence="11">
    <location>
        <begin position="1040"/>
        <end position="1067"/>
    </location>
</feature>
<sequence>MQINHLQQFLTHFIFDDASIQCQMSTEEIYQGTLQSPQDFLLQILKIIVKEDSQFYPNSNQNAMEILKKIYQSLPRTVCGNSIQNEPAVKCYTCSQDACSIICMNCFDEKNHIGHNYKIIQGSGMCDCGYAQTIKPSGFCKNHCGNQHKINLFEKFQDDFNVKKIFGVLIYLCRHIVIYAQKSLINQAYINPLSFFIEVIINMLHYPIDLFRRAFSNVLIFTKEGKYQKADLIFSNPFKYIQKYFDITQFIVRFRKQEDCKIMSDISLALVFMLLLNLGINHPCIMGLSKFLIEQQISEPCFRMYMSYAYYLINPKVIMGSVQDSVYIIEKDNIFFSKNSIQPYQLGQPILLDQNRCDPWFNASVQSHNCVTMDQMQLILSQFSEQTEAYLLNVRLAQGRDKMQDDCFLNAHFLNSIIQQGLSDYNKCFEKQLPYITNKNDHEQMKFGAIKINYYQTLLINAIMQCPYLCYYDQDKQVFLKDIVTQTAQLFHKQTTICWSMKNVNFMKLFFNSKLPLLSLVQNMQLYSKIYVIRRKQRECISDDENYTMTLINGGFNHRVYYQKLAQTLFVSAFVDDENQDFYNLSSQISRACSSHTQISRNNSINYELILQILLNSEMYNLVQKRHMYQTFQQCKEPKRISEGFGLHTIQPLINEGEKEYHHPVINEMITCIAIVLNLLELQNKCDVPEILRNSIMTANPSIFTLPYNQSFIISQALRLIVTKSLSDAKMMQRIGEKTQIFFSLAYSQQPDRIIVEQFHWYQLIQQVLQSLNSEQYTETDFIHQILEIFGFLSFDFNKFIVTNNEDTEKKMKMLGDLLNTIAILQQSKIQITNPDLYLQYNIILFLIQYPKANVSKIHQSFSNMELYNYDYFQQLLDQVATLKQFEFKTQQIYRTGQLCDEYEINQYGMNLIQEFNPMFAESAIFLNNYELLLEKHHQLEDRVIKLLQQQQLLNLGQNSEIIKATNYFLNYYFLSENDKNLITQNTVLAALVIAYQNRINNSIQDTLDQIYSKFQKNEIQVGKFMSQVLNQIYKLLGKFAKIQMKAETAKDKYKKLSAKINQDSHQLQLDQQIINNLQSSEEQIDQELLKQLEMINEIQQCSICQCFSYDQPQCFCAFIQATGQLNFQYTSGKCQTKQFSLFEKTCLYDHNLNQQSQSYFQPSQLDPSISVALQSSKIPQQLTDNNYSNESNFVTAQVRTCTHHIHSECVQKLNKNSKIHQCPVCRQMMNVQLPIIECLNIENMIKCIIQVVSALKQVLILKQSNYVFDLRLEFSHIKAIIPYIQGEDISTLPYLKTIMKIRGAEDQNPLVFLKNELVIAIQVLLDCSLQNILLTLSQIQETTFYSSQTKTQLLNNALITSSSMAFCAKYLFFLCCGKIISINKPIFDFDIESDKFQNLLGIIENSQCQQLIQYRYLVLFSSFRQLVPQEDNIDDVMMQNIYHIINKCNKMFINRKQFNSEELQQKISMVQLSQFKNLLEHISNPQDFYTLIQISKLSDTLGNPKNDNVLQKQKIIYNTYKQIKSILPDTSIQLLQNAQICTHCNKFKVICLFCQEQMCPNPIELMNHSKQCNIQRAFFCQGRNVIFFFDTGAVHATAGPYLNANKEDDFLLKKQIKTELNQSLVELLEAHLWYGMYYLIDLGQDIYDINTFFGEVL</sequence>
<dbReference type="GO" id="GO:0071596">
    <property type="term" value="P:ubiquitin-dependent protein catabolic process via the N-end rule pathway"/>
    <property type="evidence" value="ECO:0007669"/>
    <property type="project" value="UniProtKB-UniRule"/>
</dbReference>
<feature type="domain" description="UBR-type" evidence="12">
    <location>
        <begin position="77"/>
        <end position="145"/>
    </location>
</feature>
<keyword evidence="11" id="KW-0175">Coiled coil</keyword>
<dbReference type="SUPFAM" id="SSF57850">
    <property type="entry name" value="RING/U-box"/>
    <property type="match status" value="1"/>
</dbReference>
<protein>
    <recommendedName>
        <fullName evidence="10">E3 ubiquitin-protein ligase</fullName>
        <ecNumber evidence="10">2.3.2.27</ecNumber>
    </recommendedName>
</protein>
<proteinExistence type="inferred from homology"/>
<dbReference type="PANTHER" id="PTHR21497">
    <property type="entry name" value="UBIQUITIN LIGASE E3 ALPHA-RELATED"/>
    <property type="match status" value="1"/>
</dbReference>
<feature type="zinc finger region" description="UBR-type" evidence="9">
    <location>
        <begin position="77"/>
        <end position="145"/>
    </location>
</feature>
<evidence type="ECO:0000313" key="13">
    <source>
        <dbReference type="EMBL" id="CAI9952512.1"/>
    </source>
</evidence>
<evidence type="ECO:0000256" key="8">
    <source>
        <dbReference type="ARBA" id="ARBA00046341"/>
    </source>
</evidence>
<dbReference type="GO" id="GO:0016567">
    <property type="term" value="P:protein ubiquitination"/>
    <property type="evidence" value="ECO:0007669"/>
    <property type="project" value="UniProtKB-UniRule"/>
</dbReference>
<keyword evidence="3 10" id="KW-0808">Transferase</keyword>
<dbReference type="EMBL" id="CATOUU010000833">
    <property type="protein sequence ID" value="CAI9952512.1"/>
    <property type="molecule type" value="Genomic_DNA"/>
</dbReference>
<dbReference type="EC" id="2.3.2.27" evidence="10"/>
<evidence type="ECO:0000256" key="9">
    <source>
        <dbReference type="PROSITE-ProRule" id="PRU00508"/>
    </source>
</evidence>
<dbReference type="Gene3D" id="2.10.110.30">
    <property type="match status" value="1"/>
</dbReference>
<dbReference type="GO" id="GO:0061630">
    <property type="term" value="F:ubiquitin protein ligase activity"/>
    <property type="evidence" value="ECO:0007669"/>
    <property type="project" value="UniProtKB-UniRule"/>
</dbReference>
<evidence type="ECO:0000313" key="15">
    <source>
        <dbReference type="Proteomes" id="UP001642409"/>
    </source>
</evidence>
<dbReference type="SMART" id="SM00396">
    <property type="entry name" value="ZnF_UBR1"/>
    <property type="match status" value="1"/>
</dbReference>
<dbReference type="EMBL" id="CAXDID020000580">
    <property type="protein sequence ID" value="CAL6104178.1"/>
    <property type="molecule type" value="Genomic_DNA"/>
</dbReference>
<comment type="function">
    <text evidence="10">Ubiquitin ligase protein which is a component of the N-end rule pathway. Recognizes and binds to proteins bearing specific N-terminal residues that are destabilizing according to the N-end rule, leading to their ubiquitination and subsequent degradation.</text>
</comment>
<keyword evidence="15" id="KW-1185">Reference proteome</keyword>
<evidence type="ECO:0000256" key="5">
    <source>
        <dbReference type="ARBA" id="ARBA00022771"/>
    </source>
</evidence>
<dbReference type="FunFam" id="2.10.110.30:FF:000002">
    <property type="entry name" value="Putative e3 ubiquitin-protein ligase ubr3"/>
    <property type="match status" value="1"/>
</dbReference>
<dbReference type="InterPro" id="IPR039164">
    <property type="entry name" value="UBR1-like"/>
</dbReference>
<comment type="catalytic activity">
    <reaction evidence="1 10">
        <text>S-ubiquitinyl-[E2 ubiquitin-conjugating enzyme]-L-cysteine + [acceptor protein]-L-lysine = [E2 ubiquitin-conjugating enzyme]-L-cysteine + N(6)-ubiquitinyl-[acceptor protein]-L-lysine.</text>
        <dbReference type="EC" id="2.3.2.27"/>
    </reaction>
</comment>
<keyword evidence="7 10" id="KW-0862">Zinc</keyword>
<evidence type="ECO:0000256" key="10">
    <source>
        <dbReference type="RuleBase" id="RU366018"/>
    </source>
</evidence>
<evidence type="ECO:0000313" key="14">
    <source>
        <dbReference type="EMBL" id="CAL6104178.1"/>
    </source>
</evidence>
<evidence type="ECO:0000256" key="6">
    <source>
        <dbReference type="ARBA" id="ARBA00022786"/>
    </source>
</evidence>
<keyword evidence="14" id="KW-0436">Ligase</keyword>
<accession>A0AA86UIG9</accession>
<comment type="similarity">
    <text evidence="8 10">Belongs to the E3 ubiquitin-protein ligase UBR1-like family.</text>
</comment>
<dbReference type="GO" id="GO:0000151">
    <property type="term" value="C:ubiquitin ligase complex"/>
    <property type="evidence" value="ECO:0007669"/>
    <property type="project" value="TreeGrafter"/>
</dbReference>
<gene>
    <name evidence="13" type="ORF">HINF_LOCUS40157</name>
    <name evidence="14" type="ORF">HINF_LOCUS72657</name>
</gene>
<comment type="pathway">
    <text evidence="2 10">Protein modification; protein ubiquitination.</text>
</comment>
<evidence type="ECO:0000256" key="11">
    <source>
        <dbReference type="SAM" id="Coils"/>
    </source>
</evidence>